<keyword evidence="4" id="KW-0408">Iron</keyword>
<dbReference type="CDD" id="cd03064">
    <property type="entry name" value="TRX_Fd_NuoE"/>
    <property type="match status" value="1"/>
</dbReference>
<dbReference type="Proteomes" id="UP001499951">
    <property type="component" value="Unassembled WGS sequence"/>
</dbReference>
<dbReference type="NCBIfam" id="TIGR01958">
    <property type="entry name" value="nuoE_fam"/>
    <property type="match status" value="1"/>
</dbReference>
<dbReference type="InterPro" id="IPR041921">
    <property type="entry name" value="NuoE_N"/>
</dbReference>
<evidence type="ECO:0000256" key="7">
    <source>
        <dbReference type="SAM" id="MobiDB-lite"/>
    </source>
</evidence>
<evidence type="ECO:0000313" key="8">
    <source>
        <dbReference type="EMBL" id="GAA0572494.1"/>
    </source>
</evidence>
<evidence type="ECO:0000256" key="1">
    <source>
        <dbReference type="ARBA" id="ARBA00010643"/>
    </source>
</evidence>
<evidence type="ECO:0000256" key="4">
    <source>
        <dbReference type="ARBA" id="ARBA00023004"/>
    </source>
</evidence>
<dbReference type="Gene3D" id="3.40.30.10">
    <property type="entry name" value="Glutaredoxin"/>
    <property type="match status" value="1"/>
</dbReference>
<organism evidence="8 9">
    <name type="scientific">Rhizomicrobium electricum</name>
    <dbReference type="NCBI Taxonomy" id="480070"/>
    <lineage>
        <taxon>Bacteria</taxon>
        <taxon>Pseudomonadati</taxon>
        <taxon>Pseudomonadota</taxon>
        <taxon>Alphaproteobacteria</taxon>
        <taxon>Micropepsales</taxon>
        <taxon>Micropepsaceae</taxon>
        <taxon>Rhizomicrobium</taxon>
    </lineage>
</organism>
<dbReference type="NCBIfam" id="NF005724">
    <property type="entry name" value="PRK07539.1-4"/>
    <property type="match status" value="1"/>
</dbReference>
<sequence length="239" mass="26498">MTARRLHEEQPAGFAFSEENMARVNQWIAKFPPGRQRSAVISALWIGQEQEGWVTKPMIEEVAKLLDMPYIRVLEVATFYTMFHLKPVGRHHVQVCTTTPCWLRGSDDVVKACKKHISDKPHSVSADGEFSWEEVECLGACVNAPMVLINSDPYEDLTGEKTEEILEAIRRGETPKPGSQIGRHASEPEGGPTTLTERALYDPTLRHSGPSLSDDEAKNVTPGVEQREAPTQKPPGAAT</sequence>
<dbReference type="PANTHER" id="PTHR10371:SF3">
    <property type="entry name" value="NADH DEHYDROGENASE [UBIQUINONE] FLAVOPROTEIN 2, MITOCHONDRIAL"/>
    <property type="match status" value="1"/>
</dbReference>
<dbReference type="InterPro" id="IPR002023">
    <property type="entry name" value="NuoE-like"/>
</dbReference>
<dbReference type="Gene3D" id="1.10.10.1590">
    <property type="entry name" value="NADH-quinone oxidoreductase subunit E"/>
    <property type="match status" value="1"/>
</dbReference>
<comment type="caution">
    <text evidence="8">The sequence shown here is derived from an EMBL/GenBank/DDBJ whole genome shotgun (WGS) entry which is preliminary data.</text>
</comment>
<feature type="region of interest" description="Disordered" evidence="7">
    <location>
        <begin position="170"/>
        <end position="239"/>
    </location>
</feature>
<evidence type="ECO:0000256" key="3">
    <source>
        <dbReference type="ARBA" id="ARBA00022723"/>
    </source>
</evidence>
<dbReference type="PIRSF" id="PIRSF000216">
    <property type="entry name" value="NADH_DH_24kDa"/>
    <property type="match status" value="1"/>
</dbReference>
<name>A0ABN1ER85_9PROT</name>
<keyword evidence="3" id="KW-0479">Metal-binding</keyword>
<gene>
    <name evidence="8" type="primary">nuoE_1</name>
    <name evidence="8" type="ORF">GCM10008942_21530</name>
</gene>
<accession>A0ABN1ER85</accession>
<comment type="similarity">
    <text evidence="1">Belongs to the complex I 24 kDa subunit family.</text>
</comment>
<proteinExistence type="inferred from homology"/>
<evidence type="ECO:0000256" key="5">
    <source>
        <dbReference type="ARBA" id="ARBA00023014"/>
    </source>
</evidence>
<dbReference type="PROSITE" id="PS01099">
    <property type="entry name" value="COMPLEX1_24K"/>
    <property type="match status" value="1"/>
</dbReference>
<keyword evidence="2" id="KW-0001">2Fe-2S</keyword>
<evidence type="ECO:0000256" key="6">
    <source>
        <dbReference type="ARBA" id="ARBA00034078"/>
    </source>
</evidence>
<evidence type="ECO:0000313" key="9">
    <source>
        <dbReference type="Proteomes" id="UP001499951"/>
    </source>
</evidence>
<dbReference type="EMBL" id="BAAADD010000005">
    <property type="protein sequence ID" value="GAA0572494.1"/>
    <property type="molecule type" value="Genomic_DNA"/>
</dbReference>
<dbReference type="RefSeq" id="WP_166934398.1">
    <property type="nucleotide sequence ID" value="NZ_BAAADD010000005.1"/>
</dbReference>
<evidence type="ECO:0000256" key="2">
    <source>
        <dbReference type="ARBA" id="ARBA00022714"/>
    </source>
</evidence>
<keyword evidence="9" id="KW-1185">Reference proteome</keyword>
<protein>
    <submittedName>
        <fullName evidence="8">NADH-quinone oxidoreductase subunit NuoE</fullName>
    </submittedName>
</protein>
<dbReference type="InterPro" id="IPR036249">
    <property type="entry name" value="Thioredoxin-like_sf"/>
</dbReference>
<comment type="cofactor">
    <cofactor evidence="6">
        <name>[2Fe-2S] cluster</name>
        <dbReference type="ChEBI" id="CHEBI:190135"/>
    </cofactor>
</comment>
<dbReference type="InterPro" id="IPR042128">
    <property type="entry name" value="NuoE_dom"/>
</dbReference>
<keyword evidence="5" id="KW-0411">Iron-sulfur</keyword>
<dbReference type="Pfam" id="PF01257">
    <property type="entry name" value="2Fe-2S_thioredx"/>
    <property type="match status" value="1"/>
</dbReference>
<dbReference type="PANTHER" id="PTHR10371">
    <property type="entry name" value="NADH DEHYDROGENASE UBIQUINONE FLAVOPROTEIN 2, MITOCHONDRIAL"/>
    <property type="match status" value="1"/>
</dbReference>
<dbReference type="SUPFAM" id="SSF52833">
    <property type="entry name" value="Thioredoxin-like"/>
    <property type="match status" value="1"/>
</dbReference>
<reference evidence="8 9" key="1">
    <citation type="journal article" date="2019" name="Int. J. Syst. Evol. Microbiol.">
        <title>The Global Catalogue of Microorganisms (GCM) 10K type strain sequencing project: providing services to taxonomists for standard genome sequencing and annotation.</title>
        <authorList>
            <consortium name="The Broad Institute Genomics Platform"/>
            <consortium name="The Broad Institute Genome Sequencing Center for Infectious Disease"/>
            <person name="Wu L."/>
            <person name="Ma J."/>
        </authorList>
    </citation>
    <scope>NUCLEOTIDE SEQUENCE [LARGE SCALE GENOMIC DNA]</scope>
    <source>
        <strain evidence="8 9">JCM 15089</strain>
    </source>
</reference>
<dbReference type="NCBIfam" id="NF005725">
    <property type="entry name" value="PRK07539.1-5"/>
    <property type="match status" value="1"/>
</dbReference>